<dbReference type="CDD" id="cd24007">
    <property type="entry name" value="ASKHA_NBD_eukNAGK-like"/>
    <property type="match status" value="1"/>
</dbReference>
<dbReference type="InterPro" id="IPR002731">
    <property type="entry name" value="ATPase_BadF"/>
</dbReference>
<evidence type="ECO:0000259" key="1">
    <source>
        <dbReference type="Pfam" id="PF01869"/>
    </source>
</evidence>
<dbReference type="RefSeq" id="WP_012295409.1">
    <property type="nucleotide sequence ID" value="NC_010382.1"/>
</dbReference>
<dbReference type="InterPro" id="IPR052519">
    <property type="entry name" value="Euk-type_GlcNAc_Kinase"/>
</dbReference>
<sequence length="342" mass="37467">MSYQSLFLYAKGNGDMYVLAIDGGGTKTTAIICDEKGQCFAQIDTTRSNPTAMDQPYFEATIHSIMQSLQQQNPQIVAEVTSCFAGMAGVMELQAESMVESILRQYVCDSATIKVDNDALIALYAGTLGKAGIVQIAGTGAITMGYDKQQHYHRVGGWGYLFDDEGSGYDLGVQLLKAVLQSYDGRAPRTILTEAVMKHFSVDDVPQLIACVYGEEHPRTVIAPLSAYIVAAADDGDLVAKRIIEEACQNYFKAIKACYLRMAWGQEEVPVVLCGGVFTNENYFVPRLQAMAMEQTLPFRFKTPALPPIGGAVIAALQQINVQYSNSFIETFKNMYNEVQSN</sequence>
<accession>B1HUL9</accession>
<evidence type="ECO:0000313" key="2">
    <source>
        <dbReference type="EMBL" id="ACA41364.1"/>
    </source>
</evidence>
<dbReference type="PANTHER" id="PTHR43190:SF3">
    <property type="entry name" value="N-ACETYL-D-GLUCOSAMINE KINASE"/>
    <property type="match status" value="1"/>
</dbReference>
<dbReference type="InterPro" id="IPR043129">
    <property type="entry name" value="ATPase_NBD"/>
</dbReference>
<evidence type="ECO:0000313" key="3">
    <source>
        <dbReference type="Proteomes" id="UP000002164"/>
    </source>
</evidence>
<dbReference type="SUPFAM" id="SSF53067">
    <property type="entry name" value="Actin-like ATPase domain"/>
    <property type="match status" value="2"/>
</dbReference>
<dbReference type="KEGG" id="lsp:Bsph_3890"/>
<name>B1HUL9_LYSSC</name>
<dbReference type="EnsemblBacteria" id="ACA41364">
    <property type="protein sequence ID" value="ACA41364"/>
    <property type="gene ID" value="Bsph_3890"/>
</dbReference>
<dbReference type="Gene3D" id="3.30.420.40">
    <property type="match status" value="2"/>
</dbReference>
<proteinExistence type="predicted"/>
<organism evidence="2 3">
    <name type="scientific">Lysinibacillus sphaericus (strain C3-41)</name>
    <dbReference type="NCBI Taxonomy" id="444177"/>
    <lineage>
        <taxon>Bacteria</taxon>
        <taxon>Bacillati</taxon>
        <taxon>Bacillota</taxon>
        <taxon>Bacilli</taxon>
        <taxon>Bacillales</taxon>
        <taxon>Bacillaceae</taxon>
        <taxon>Lysinibacillus</taxon>
    </lineage>
</organism>
<gene>
    <name evidence="2" type="ordered locus">Bsph_3890</name>
</gene>
<dbReference type="HOGENOM" id="CLU_016274_1_1_9"/>
<dbReference type="AlphaFoldDB" id="B1HUL9"/>
<protein>
    <recommendedName>
        <fullName evidence="1">ATPase BadF/BadG/BcrA/BcrD type domain-containing protein</fullName>
    </recommendedName>
</protein>
<dbReference type="PANTHER" id="PTHR43190">
    <property type="entry name" value="N-ACETYL-D-GLUCOSAMINE KINASE"/>
    <property type="match status" value="1"/>
</dbReference>
<dbReference type="Pfam" id="PF01869">
    <property type="entry name" value="BcrAD_BadFG"/>
    <property type="match status" value="1"/>
</dbReference>
<dbReference type="EMBL" id="CP000817">
    <property type="protein sequence ID" value="ACA41364.1"/>
    <property type="molecule type" value="Genomic_DNA"/>
</dbReference>
<reference evidence="2 3" key="1">
    <citation type="journal article" date="2008" name="J. Bacteriol.">
        <title>Complete genome sequence of the mosquitocidal bacterium Bacillus sphaericus C3-41 and comparison with those of closely related Bacillus species.</title>
        <authorList>
            <person name="Hu X."/>
            <person name="Fan W."/>
            <person name="Han B."/>
            <person name="Liu H."/>
            <person name="Zheng D."/>
            <person name="Li Q."/>
            <person name="Dong W."/>
            <person name="Yan J."/>
            <person name="Gao M."/>
            <person name="Berry C."/>
            <person name="Yuan Z."/>
        </authorList>
    </citation>
    <scope>NUCLEOTIDE SEQUENCE [LARGE SCALE GENOMIC DNA]</scope>
    <source>
        <strain evidence="2 3">C3-41</strain>
    </source>
</reference>
<feature type="domain" description="ATPase BadF/BadG/BcrA/BcrD type" evidence="1">
    <location>
        <begin position="21"/>
        <end position="316"/>
    </location>
</feature>
<dbReference type="Proteomes" id="UP000002164">
    <property type="component" value="Chromosome"/>
</dbReference>